<accession>A0ABT2T2I7</accession>
<reference evidence="5 6" key="1">
    <citation type="journal article" date="2021" name="ISME Commun">
        <title>Automated analysis of genomic sequences facilitates high-throughput and comprehensive description of bacteria.</title>
        <authorList>
            <person name="Hitch T.C.A."/>
        </authorList>
    </citation>
    <scope>NUCLEOTIDE SEQUENCE [LARGE SCALE GENOMIC DNA]</scope>
    <source>
        <strain evidence="5 6">Sanger_18</strain>
    </source>
</reference>
<proteinExistence type="predicted"/>
<protein>
    <recommendedName>
        <fullName evidence="1">Stage 0 sporulation protein A homolog</fullName>
    </recommendedName>
</protein>
<dbReference type="Proteomes" id="UP001652432">
    <property type="component" value="Unassembled WGS sequence"/>
</dbReference>
<comment type="function">
    <text evidence="2">May play the central regulatory role in sporulation. It may be an element of the effector pathway responsible for the activation of sporulation genes in response to nutritional stress. Spo0A may act in concert with spo0H (a sigma factor) to control the expression of some genes that are critical to the sporulation process.</text>
</comment>
<gene>
    <name evidence="5" type="ORF">OCV77_08230</name>
</gene>
<feature type="modified residue" description="4-aspartylphosphate" evidence="3">
    <location>
        <position position="58"/>
    </location>
</feature>
<dbReference type="RefSeq" id="WP_262574553.1">
    <property type="nucleotide sequence ID" value="NZ_JAOQKJ010000006.1"/>
</dbReference>
<evidence type="ECO:0000256" key="2">
    <source>
        <dbReference type="ARBA" id="ARBA00024867"/>
    </source>
</evidence>
<dbReference type="SUPFAM" id="SSF52172">
    <property type="entry name" value="CheY-like"/>
    <property type="match status" value="1"/>
</dbReference>
<dbReference type="PROSITE" id="PS50110">
    <property type="entry name" value="RESPONSE_REGULATORY"/>
    <property type="match status" value="1"/>
</dbReference>
<dbReference type="Gene3D" id="2.40.50.1020">
    <property type="entry name" value="LytTr DNA-binding domain"/>
    <property type="match status" value="1"/>
</dbReference>
<dbReference type="InterPro" id="IPR001789">
    <property type="entry name" value="Sig_transdc_resp-reg_receiver"/>
</dbReference>
<keyword evidence="6" id="KW-1185">Reference proteome</keyword>
<evidence type="ECO:0000256" key="3">
    <source>
        <dbReference type="PROSITE-ProRule" id="PRU00169"/>
    </source>
</evidence>
<dbReference type="EMBL" id="JAOQKJ010000006">
    <property type="protein sequence ID" value="MCU6744481.1"/>
    <property type="molecule type" value="Genomic_DNA"/>
</dbReference>
<name>A0ABT2T2I7_9FIRM</name>
<evidence type="ECO:0000256" key="1">
    <source>
        <dbReference type="ARBA" id="ARBA00018672"/>
    </source>
</evidence>
<dbReference type="Gene3D" id="3.40.50.2300">
    <property type="match status" value="1"/>
</dbReference>
<evidence type="ECO:0000313" key="5">
    <source>
        <dbReference type="EMBL" id="MCU6744481.1"/>
    </source>
</evidence>
<evidence type="ECO:0000259" key="4">
    <source>
        <dbReference type="PROSITE" id="PS50110"/>
    </source>
</evidence>
<sequence length="239" mass="27200">MHIAICDDNIADRKQLERLLKRESDKRKAKTGLLFADSFGDCRILSTNHMQYDLFFLDMTASAPDGLTFALQLVENGVTAPIVLCSSKINYKEKASALSGIPDSILYLDKPIITAELTAVLDRAEELGACRVPKIELRSEQKTWYVDEDDILYAVQEGRYVHVFLQNGKKVSVLSEMYNFYNTISAFEHFVFLNDRGLINVVHMDHYTPLAVFMKDGYRLPSNPFVMKYIKSALQNITL</sequence>
<keyword evidence="3" id="KW-0597">Phosphoprotein</keyword>
<organism evidence="5 6">
    <name type="scientific">Suilimivivens aceti</name>
    <dbReference type="NCBI Taxonomy" id="2981774"/>
    <lineage>
        <taxon>Bacteria</taxon>
        <taxon>Bacillati</taxon>
        <taxon>Bacillota</taxon>
        <taxon>Clostridia</taxon>
        <taxon>Lachnospirales</taxon>
        <taxon>Lachnospiraceae</taxon>
        <taxon>Suilimivivens</taxon>
    </lineage>
</organism>
<dbReference type="InterPro" id="IPR011006">
    <property type="entry name" value="CheY-like_superfamily"/>
</dbReference>
<comment type="caution">
    <text evidence="5">The sequence shown here is derived from an EMBL/GenBank/DDBJ whole genome shotgun (WGS) entry which is preliminary data.</text>
</comment>
<evidence type="ECO:0000313" key="6">
    <source>
        <dbReference type="Proteomes" id="UP001652432"/>
    </source>
</evidence>
<feature type="domain" description="Response regulatory" evidence="4">
    <location>
        <begin position="2"/>
        <end position="125"/>
    </location>
</feature>